<organism evidence="1 2">
    <name type="scientific">Aspergillus aculeatinus CBS 121060</name>
    <dbReference type="NCBI Taxonomy" id="1448322"/>
    <lineage>
        <taxon>Eukaryota</taxon>
        <taxon>Fungi</taxon>
        <taxon>Dikarya</taxon>
        <taxon>Ascomycota</taxon>
        <taxon>Pezizomycotina</taxon>
        <taxon>Eurotiomycetes</taxon>
        <taxon>Eurotiomycetidae</taxon>
        <taxon>Eurotiales</taxon>
        <taxon>Aspergillaceae</taxon>
        <taxon>Aspergillus</taxon>
        <taxon>Aspergillus subgen. Circumdati</taxon>
    </lineage>
</organism>
<dbReference type="Proteomes" id="UP000249661">
    <property type="component" value="Unassembled WGS sequence"/>
</dbReference>
<evidence type="ECO:0000313" key="1">
    <source>
        <dbReference type="EMBL" id="RAH65236.1"/>
    </source>
</evidence>
<dbReference type="EMBL" id="KZ824998">
    <property type="protein sequence ID" value="RAH65236.1"/>
    <property type="molecule type" value="Genomic_DNA"/>
</dbReference>
<gene>
    <name evidence="1" type="ORF">BO66DRAFT_475173</name>
</gene>
<reference evidence="1" key="1">
    <citation type="submission" date="2018-02" db="EMBL/GenBank/DDBJ databases">
        <title>The genomes of Aspergillus section Nigri reveals drivers in fungal speciation.</title>
        <authorList>
            <consortium name="DOE Joint Genome Institute"/>
            <person name="Vesth T.C."/>
            <person name="Nybo J."/>
            <person name="Theobald S."/>
            <person name="Brandl J."/>
            <person name="Frisvad J.C."/>
            <person name="Nielsen K.F."/>
            <person name="Lyhne E.K."/>
            <person name="Kogle M.E."/>
            <person name="Kuo A."/>
            <person name="Riley R."/>
            <person name="Clum A."/>
            <person name="Nolan M."/>
            <person name="Lipzen A."/>
            <person name="Salamov A."/>
            <person name="Henrissat B."/>
            <person name="Wiebenga A."/>
            <person name="De vries R.P."/>
            <person name="Grigoriev I.V."/>
            <person name="Mortensen U.H."/>
            <person name="Andersen M.R."/>
            <person name="Baker S.E."/>
        </authorList>
    </citation>
    <scope>NUCLEOTIDE SEQUENCE</scope>
    <source>
        <strain evidence="1">CBS 121060</strain>
    </source>
</reference>
<evidence type="ECO:0000313" key="2">
    <source>
        <dbReference type="Proteomes" id="UP000249661"/>
    </source>
</evidence>
<accession>A0ACD1GVD6</accession>
<proteinExistence type="predicted"/>
<name>A0ACD1GVD6_9EURO</name>
<protein>
    <submittedName>
        <fullName evidence="1">Ankyrin</fullName>
    </submittedName>
</protein>
<sequence>MQPFRIKLSNDGTVTGFHSIPPASASHLRYRPLIVGLHGGCYDSQYFTGIPGNSAQLSSEAFGVPFVAIDRPSYGGTSSILPVPEGTDFYRETGRWLHQYILPQIWADFGVPNDCNCIVLLSHSLGVTGGIIAAALHAQDDAPRYPLGGLIASGMGNTQLPAMRASSPSFVTIDADHVQFPGEYKDAVMFRPGTAAAEVLGLCERLNAISPLPDLVDFPTSWLPVWKETWASQVLVPVMFALVEDDPFFTTDAEELDTCVRAFTRSVRVDGSLVRGAPHCMELSYWSQGWYARCFGFAMECAAILSYTDAENLFQKYLRSLEGTPLMTPTAVARLAASKSLLSRILIDPDNGIVGGTFTQTVQEAISIVTVVDCLFSDPEKVETGIYDEWQESLRALIDHEKAKHNQPALSVLVNAATEHGIRWLLWTAKTGNEAIIATMVGFYNDRLGLEGEEDRARFVNLFESWGGRQRRSLLWWVLESDSAKLLNFALAVHETNPRTRNGNFFYALIWAVRSGKIIYLHHLLDLEEVSPNIQDHDGRSPLLWAADTGHEHIVKLLVDSGKADVDLADHQGQTPLSWAAGSGHAHIAQALLQNPHINPNSTDSSSLGPLMWAAANDQQFIVEELLRINDVDLNPTNVSDRTAISHAAEYASIEVMRLLLSRAGPNIKDDEWWTPLMQAERGSVALAGELLIKVRGKSILLGAARMVGLQGNAPSFMATMQWFNCWMSTLLQSR</sequence>
<keyword evidence="2" id="KW-1185">Reference proteome</keyword>